<dbReference type="RefSeq" id="WP_137119140.1">
    <property type="nucleotide sequence ID" value="NZ_CP032328.1"/>
</dbReference>
<reference evidence="1 2" key="1">
    <citation type="submission" date="2018-09" db="EMBL/GenBank/DDBJ databases">
        <title>Whole genome based analysis of evolution and adaptive divergence in Indian and Brazilian strains of Azospirillum brasilense.</title>
        <authorList>
            <person name="Singh C."/>
            <person name="Tripathi A.K."/>
        </authorList>
    </citation>
    <scope>NUCLEOTIDE SEQUENCE [LARGE SCALE GENOMIC DNA]</scope>
    <source>
        <strain evidence="1 2">MTCC4035</strain>
        <plasmid evidence="1 2">p7</plasmid>
    </source>
</reference>
<dbReference type="Pfam" id="PF25855">
    <property type="entry name" value="IpaJ_protease"/>
    <property type="match status" value="1"/>
</dbReference>
<sequence>MPSITFPEAQPSGSFSCGAYALTAALKAFSPVTTKPYPIKLKHLEVPTTEVTIDGTETDKELAEKIYQITGDLKIGGTLTAPVFTYQLAPDLNNSPSALAYVAKQFGRTVTINVIKDFKSSLTVCQATANGLLNGLPGEAARCGPNATVNAPGGTGVVDGVPYTAPANDEVQLLCVMNSDRSMHWLARGANGFYDPGDASIASMWTAIAVNADGAMTITGGYTFTGIWMVLK</sequence>
<dbReference type="EMBL" id="CP032328">
    <property type="protein sequence ID" value="QCO00449.1"/>
    <property type="molecule type" value="Genomic_DNA"/>
</dbReference>
<dbReference type="InterPro" id="IPR058988">
    <property type="entry name" value="IpaJ"/>
</dbReference>
<evidence type="ECO:0000313" key="2">
    <source>
        <dbReference type="Proteomes" id="UP000298595"/>
    </source>
</evidence>
<evidence type="ECO:0000313" key="1">
    <source>
        <dbReference type="EMBL" id="QCO00449.1"/>
    </source>
</evidence>
<dbReference type="Proteomes" id="UP000298595">
    <property type="component" value="Plasmid p7"/>
</dbReference>
<protein>
    <recommendedName>
        <fullName evidence="3">Peptidase C39-like domain-containing protein</fullName>
    </recommendedName>
</protein>
<organism evidence="1 2">
    <name type="scientific">Azospirillum argentinense</name>
    <dbReference type="NCBI Taxonomy" id="2970906"/>
    <lineage>
        <taxon>Bacteria</taxon>
        <taxon>Pseudomonadati</taxon>
        <taxon>Pseudomonadota</taxon>
        <taxon>Alphaproteobacteria</taxon>
        <taxon>Rhodospirillales</taxon>
        <taxon>Azospirillaceae</taxon>
        <taxon>Azospirillum</taxon>
    </lineage>
</organism>
<geneLocation type="plasmid" evidence="1 2">
    <name>p7</name>
</geneLocation>
<dbReference type="KEGG" id="aare:D3093_34930"/>
<keyword evidence="1" id="KW-0614">Plasmid</keyword>
<proteinExistence type="predicted"/>
<accession>A0A4D8PX45</accession>
<evidence type="ECO:0008006" key="3">
    <source>
        <dbReference type="Google" id="ProtNLM"/>
    </source>
</evidence>
<dbReference type="AlphaFoldDB" id="A0A4D8PX45"/>
<gene>
    <name evidence="1" type="ORF">D3093_34930</name>
</gene>
<name>A0A4D8PX45_9PROT</name>